<feature type="transmembrane region" description="Helical" evidence="1">
    <location>
        <begin position="20"/>
        <end position="40"/>
    </location>
</feature>
<keyword evidence="3" id="KW-1185">Reference proteome</keyword>
<keyword evidence="1" id="KW-1133">Transmembrane helix</keyword>
<protein>
    <submittedName>
        <fullName evidence="2">Uncharacterized protein</fullName>
    </submittedName>
</protein>
<evidence type="ECO:0000313" key="2">
    <source>
        <dbReference type="EMBL" id="KHG27318.1"/>
    </source>
</evidence>
<proteinExistence type="predicted"/>
<sequence>MNVLVIFMQMMFYVGLHDYVTCYLHVNLLSIYAYSLLSILCSFDKPAQKLGTVGGSLTLSVDHFGIVACIF</sequence>
<name>A0A0B0PLK2_GOSAR</name>
<reference evidence="3" key="1">
    <citation type="submission" date="2014-09" db="EMBL/GenBank/DDBJ databases">
        <authorList>
            <person name="Mudge J."/>
            <person name="Ramaraj T."/>
            <person name="Lindquist I.E."/>
            <person name="Bharti A.K."/>
            <person name="Sundararajan A."/>
            <person name="Cameron C.T."/>
            <person name="Woodward J.E."/>
            <person name="May G.D."/>
            <person name="Brubaker C."/>
            <person name="Broadhvest J."/>
            <person name="Wilkins T.A."/>
        </authorList>
    </citation>
    <scope>NUCLEOTIDE SEQUENCE</scope>
    <source>
        <strain evidence="3">cv. AKA8401</strain>
    </source>
</reference>
<keyword evidence="1" id="KW-0812">Transmembrane</keyword>
<dbReference type="AlphaFoldDB" id="A0A0B0PLK2"/>
<dbReference type="EMBL" id="KN440683">
    <property type="protein sequence ID" value="KHG27318.1"/>
    <property type="molecule type" value="Genomic_DNA"/>
</dbReference>
<keyword evidence="1" id="KW-0472">Membrane</keyword>
<gene>
    <name evidence="2" type="ORF">F383_34072</name>
</gene>
<accession>A0A0B0PLK2</accession>
<evidence type="ECO:0000313" key="3">
    <source>
        <dbReference type="Proteomes" id="UP000032142"/>
    </source>
</evidence>
<dbReference type="Proteomes" id="UP000032142">
    <property type="component" value="Unassembled WGS sequence"/>
</dbReference>
<organism evidence="2 3">
    <name type="scientific">Gossypium arboreum</name>
    <name type="common">Tree cotton</name>
    <name type="synonym">Gossypium nanking</name>
    <dbReference type="NCBI Taxonomy" id="29729"/>
    <lineage>
        <taxon>Eukaryota</taxon>
        <taxon>Viridiplantae</taxon>
        <taxon>Streptophyta</taxon>
        <taxon>Embryophyta</taxon>
        <taxon>Tracheophyta</taxon>
        <taxon>Spermatophyta</taxon>
        <taxon>Magnoliopsida</taxon>
        <taxon>eudicotyledons</taxon>
        <taxon>Gunneridae</taxon>
        <taxon>Pentapetalae</taxon>
        <taxon>rosids</taxon>
        <taxon>malvids</taxon>
        <taxon>Malvales</taxon>
        <taxon>Malvaceae</taxon>
        <taxon>Malvoideae</taxon>
        <taxon>Gossypium</taxon>
    </lineage>
</organism>
<evidence type="ECO:0000256" key="1">
    <source>
        <dbReference type="SAM" id="Phobius"/>
    </source>
</evidence>